<dbReference type="Proteomes" id="UP000002218">
    <property type="component" value="Chromosome"/>
</dbReference>
<dbReference type="KEGG" id="nml:Namu_1567"/>
<reference evidence="2 3" key="2">
    <citation type="journal article" date="2010" name="Stand. Genomic Sci.">
        <title>Complete genome sequence of Nakamurella multipartita type strain (Y-104).</title>
        <authorList>
            <person name="Tice H."/>
            <person name="Mayilraj S."/>
            <person name="Sims D."/>
            <person name="Lapidus A."/>
            <person name="Nolan M."/>
            <person name="Lucas S."/>
            <person name="Glavina Del Rio T."/>
            <person name="Copeland A."/>
            <person name="Cheng J.F."/>
            <person name="Meincke L."/>
            <person name="Bruce D."/>
            <person name="Goodwin L."/>
            <person name="Pitluck S."/>
            <person name="Ivanova N."/>
            <person name="Mavromatis K."/>
            <person name="Ovchinnikova G."/>
            <person name="Pati A."/>
            <person name="Chen A."/>
            <person name="Palaniappan K."/>
            <person name="Land M."/>
            <person name="Hauser L."/>
            <person name="Chang Y.J."/>
            <person name="Jeffries C.D."/>
            <person name="Detter J.C."/>
            <person name="Brettin T."/>
            <person name="Rohde M."/>
            <person name="Goker M."/>
            <person name="Bristow J."/>
            <person name="Eisen J.A."/>
            <person name="Markowitz V."/>
            <person name="Hugenholtz P."/>
            <person name="Kyrpides N.C."/>
            <person name="Klenk H.P."/>
            <person name="Chen F."/>
        </authorList>
    </citation>
    <scope>NUCLEOTIDE SEQUENCE [LARGE SCALE GENOMIC DNA]</scope>
    <source>
        <strain evidence="3">ATCC 700099 / DSM 44233 / CIP 104796 / JCM 9543 / NBRC 105858 / Y-104</strain>
    </source>
</reference>
<protein>
    <submittedName>
        <fullName evidence="2">Uncharacterized protein</fullName>
    </submittedName>
</protein>
<proteinExistence type="predicted"/>
<feature type="transmembrane region" description="Helical" evidence="1">
    <location>
        <begin position="12"/>
        <end position="31"/>
    </location>
</feature>
<name>C8XF76_NAKMY</name>
<keyword evidence="1" id="KW-0812">Transmembrane</keyword>
<keyword evidence="3" id="KW-1185">Reference proteome</keyword>
<sequence length="32" mass="3588">MSRRPLPEVSRRWMTAALVALVLVAVLVAILR</sequence>
<gene>
    <name evidence="2" type="ordered locus">Namu_1567</name>
</gene>
<keyword evidence="1" id="KW-1133">Transmembrane helix</keyword>
<dbReference type="AlphaFoldDB" id="C8XF76"/>
<keyword evidence="1" id="KW-0472">Membrane</keyword>
<dbReference type="EMBL" id="CP001737">
    <property type="protein sequence ID" value="ACV77962.1"/>
    <property type="molecule type" value="Genomic_DNA"/>
</dbReference>
<reference evidence="3" key="1">
    <citation type="submission" date="2009-09" db="EMBL/GenBank/DDBJ databases">
        <title>The complete genome of Nakamurella multipartita DSM 44233.</title>
        <authorList>
            <consortium name="US DOE Joint Genome Institute (JGI-PGF)"/>
            <person name="Lucas S."/>
            <person name="Copeland A."/>
            <person name="Lapidus A."/>
            <person name="Glavina del Rio T."/>
            <person name="Dalin E."/>
            <person name="Tice H."/>
            <person name="Bruce D."/>
            <person name="Goodwin L."/>
            <person name="Pitluck S."/>
            <person name="Kyrpides N."/>
            <person name="Mavromatis K."/>
            <person name="Ivanova N."/>
            <person name="Ovchinnikova G."/>
            <person name="Sims D."/>
            <person name="Meincke L."/>
            <person name="Brettin T."/>
            <person name="Detter J.C."/>
            <person name="Han C."/>
            <person name="Larimer F."/>
            <person name="Land M."/>
            <person name="Hauser L."/>
            <person name="Markowitz V."/>
            <person name="Cheng J.-F."/>
            <person name="Hugenholtz P."/>
            <person name="Woyke T."/>
            <person name="Wu D."/>
            <person name="Klenk H.-P."/>
            <person name="Eisen J.A."/>
        </authorList>
    </citation>
    <scope>NUCLEOTIDE SEQUENCE [LARGE SCALE GENOMIC DNA]</scope>
    <source>
        <strain evidence="3">ATCC 700099 / DSM 44233 / CIP 104796 / JCM 9543 / NBRC 105858 / Y-104</strain>
    </source>
</reference>
<organism evidence="2 3">
    <name type="scientific">Nakamurella multipartita (strain ATCC 700099 / DSM 44233 / CIP 104796 / JCM 9543 / NBRC 105858 / Y-104)</name>
    <name type="common">Microsphaera multipartita</name>
    <dbReference type="NCBI Taxonomy" id="479431"/>
    <lineage>
        <taxon>Bacteria</taxon>
        <taxon>Bacillati</taxon>
        <taxon>Actinomycetota</taxon>
        <taxon>Actinomycetes</taxon>
        <taxon>Nakamurellales</taxon>
        <taxon>Nakamurellaceae</taxon>
        <taxon>Nakamurella</taxon>
    </lineage>
</organism>
<evidence type="ECO:0000256" key="1">
    <source>
        <dbReference type="SAM" id="Phobius"/>
    </source>
</evidence>
<dbReference type="InParanoid" id="C8XF76"/>
<evidence type="ECO:0000313" key="2">
    <source>
        <dbReference type="EMBL" id="ACV77962.1"/>
    </source>
</evidence>
<evidence type="ECO:0000313" key="3">
    <source>
        <dbReference type="Proteomes" id="UP000002218"/>
    </source>
</evidence>
<dbReference type="HOGENOM" id="CLU_3390407_0_0_11"/>
<accession>C8XF76</accession>